<evidence type="ECO:0000256" key="3">
    <source>
        <dbReference type="ARBA" id="ARBA00022989"/>
    </source>
</evidence>
<accession>A0A9P5SJB8</accession>
<dbReference type="InterPro" id="IPR050186">
    <property type="entry name" value="TPT_transporter"/>
</dbReference>
<organism evidence="7 8">
    <name type="scientific">Podila minutissima</name>
    <dbReference type="NCBI Taxonomy" id="64525"/>
    <lineage>
        <taxon>Eukaryota</taxon>
        <taxon>Fungi</taxon>
        <taxon>Fungi incertae sedis</taxon>
        <taxon>Mucoromycota</taxon>
        <taxon>Mortierellomycotina</taxon>
        <taxon>Mortierellomycetes</taxon>
        <taxon>Mortierellales</taxon>
        <taxon>Mortierellaceae</taxon>
        <taxon>Podila</taxon>
    </lineage>
</organism>
<name>A0A9P5SJB8_9FUNG</name>
<evidence type="ECO:0000313" key="7">
    <source>
        <dbReference type="EMBL" id="KAF9331112.1"/>
    </source>
</evidence>
<feature type="transmembrane region" description="Helical" evidence="5">
    <location>
        <begin position="108"/>
        <end position="126"/>
    </location>
</feature>
<evidence type="ECO:0000256" key="2">
    <source>
        <dbReference type="ARBA" id="ARBA00022692"/>
    </source>
</evidence>
<dbReference type="PANTHER" id="PTHR11132">
    <property type="entry name" value="SOLUTE CARRIER FAMILY 35"/>
    <property type="match status" value="1"/>
</dbReference>
<dbReference type="AlphaFoldDB" id="A0A9P5SJB8"/>
<feature type="transmembrane region" description="Helical" evidence="5">
    <location>
        <begin position="287"/>
        <end position="306"/>
    </location>
</feature>
<sequence>MTSSTNNLGLTERQAIFCSIGFYITTALVMVNVNKWALNTISVPWLLLWSQLLIAAVLHQLSATLGMLRMPKLRFDVVKSLMPMVAINVLGLSVNMFCLFYVDTSFYQIARGLVLPFTVAFTFLFLRQRSSMFVLASCTIVFVGFMTGVTVDINVSKLGVLFGIGSSITTALHAIVIKKSLEYVNGSSIDLVYYNNILSLVIMAPIVLLSGEVSFMSKMLQEGGEQRAFNHLLVGIAVTGVFGFLVNVAGFLQISHTSPTTHMVSGAVRGVLQTLLGYFAFHELITGGRLAGIVMILGGSTIYTFARVKEMQAAEAAFAIIPMTQQDVRIEENMDAIVVEDESSEQAVDEKQTAHTAEK</sequence>
<evidence type="ECO:0000313" key="8">
    <source>
        <dbReference type="Proteomes" id="UP000696485"/>
    </source>
</evidence>
<dbReference type="InterPro" id="IPR004853">
    <property type="entry name" value="Sugar_P_trans_dom"/>
</dbReference>
<keyword evidence="4 5" id="KW-0472">Membrane</keyword>
<feature type="transmembrane region" description="Helical" evidence="5">
    <location>
        <begin position="189"/>
        <end position="208"/>
    </location>
</feature>
<evidence type="ECO:0000256" key="1">
    <source>
        <dbReference type="ARBA" id="ARBA00004141"/>
    </source>
</evidence>
<protein>
    <recommendedName>
        <fullName evidence="6">Sugar phosphate transporter domain-containing protein</fullName>
    </recommendedName>
</protein>
<keyword evidence="8" id="KW-1185">Reference proteome</keyword>
<dbReference type="InterPro" id="IPR037185">
    <property type="entry name" value="EmrE-like"/>
</dbReference>
<evidence type="ECO:0000256" key="4">
    <source>
        <dbReference type="ARBA" id="ARBA00023136"/>
    </source>
</evidence>
<dbReference type="EMBL" id="JAAAUY010000348">
    <property type="protein sequence ID" value="KAF9331112.1"/>
    <property type="molecule type" value="Genomic_DNA"/>
</dbReference>
<evidence type="ECO:0000259" key="6">
    <source>
        <dbReference type="Pfam" id="PF03151"/>
    </source>
</evidence>
<proteinExistence type="predicted"/>
<feature type="transmembrane region" description="Helical" evidence="5">
    <location>
        <begin position="159"/>
        <end position="177"/>
    </location>
</feature>
<feature type="transmembrane region" description="Helical" evidence="5">
    <location>
        <begin position="80"/>
        <end position="102"/>
    </location>
</feature>
<dbReference type="Pfam" id="PF03151">
    <property type="entry name" value="TPT"/>
    <property type="match status" value="1"/>
</dbReference>
<dbReference type="SUPFAM" id="SSF103481">
    <property type="entry name" value="Multidrug resistance efflux transporter EmrE"/>
    <property type="match status" value="1"/>
</dbReference>
<keyword evidence="3 5" id="KW-1133">Transmembrane helix</keyword>
<feature type="transmembrane region" description="Helical" evidence="5">
    <location>
        <begin position="45"/>
        <end position="68"/>
    </location>
</feature>
<keyword evidence="2 5" id="KW-0812">Transmembrane</keyword>
<evidence type="ECO:0000256" key="5">
    <source>
        <dbReference type="SAM" id="Phobius"/>
    </source>
</evidence>
<dbReference type="GO" id="GO:0016020">
    <property type="term" value="C:membrane"/>
    <property type="evidence" value="ECO:0007669"/>
    <property type="project" value="UniProtKB-SubCell"/>
</dbReference>
<reference evidence="7" key="1">
    <citation type="journal article" date="2020" name="Fungal Divers.">
        <title>Resolving the Mortierellaceae phylogeny through synthesis of multi-gene phylogenetics and phylogenomics.</title>
        <authorList>
            <person name="Vandepol N."/>
            <person name="Liber J."/>
            <person name="Desiro A."/>
            <person name="Na H."/>
            <person name="Kennedy M."/>
            <person name="Barry K."/>
            <person name="Grigoriev I.V."/>
            <person name="Miller A.N."/>
            <person name="O'Donnell K."/>
            <person name="Stajich J.E."/>
            <person name="Bonito G."/>
        </authorList>
    </citation>
    <scope>NUCLEOTIDE SEQUENCE</scope>
    <source>
        <strain evidence="7">NVP1</strain>
    </source>
</reference>
<feature type="domain" description="Sugar phosphate transporter" evidence="6">
    <location>
        <begin position="26"/>
        <end position="303"/>
    </location>
</feature>
<comment type="subcellular location">
    <subcellularLocation>
        <location evidence="1">Membrane</location>
        <topology evidence="1">Multi-pass membrane protein</topology>
    </subcellularLocation>
</comment>
<dbReference type="Proteomes" id="UP000696485">
    <property type="component" value="Unassembled WGS sequence"/>
</dbReference>
<comment type="caution">
    <text evidence="7">The sequence shown here is derived from an EMBL/GenBank/DDBJ whole genome shotgun (WGS) entry which is preliminary data.</text>
</comment>
<feature type="transmembrane region" description="Helical" evidence="5">
    <location>
        <begin position="15"/>
        <end position="33"/>
    </location>
</feature>
<feature type="transmembrane region" description="Helical" evidence="5">
    <location>
        <begin position="133"/>
        <end position="153"/>
    </location>
</feature>
<feature type="transmembrane region" description="Helical" evidence="5">
    <location>
        <begin position="228"/>
        <end position="252"/>
    </location>
</feature>
<gene>
    <name evidence="7" type="ORF">BG006_006010</name>
</gene>